<reference evidence="3 4" key="1">
    <citation type="submission" date="2019-04" db="EMBL/GenBank/DDBJ databases">
        <title>Sphingomonas psychrotolerans sp. nov., isolated from soil in the Tianshan Mountains, Xinjiang, China.</title>
        <authorList>
            <person name="Luo Y."/>
            <person name="Sheng H."/>
        </authorList>
    </citation>
    <scope>NUCLEOTIDE SEQUENCE [LARGE SCALE GENOMIC DNA]</scope>
    <source>
        <strain evidence="3 4">ZFGT-11</strain>
    </source>
</reference>
<feature type="domain" description="Peptidase M28" evidence="2">
    <location>
        <begin position="308"/>
        <end position="523"/>
    </location>
</feature>
<dbReference type="Gene3D" id="3.50.30.30">
    <property type="match status" value="1"/>
</dbReference>
<name>A0A4V3QZA5_9SPHN</name>
<dbReference type="Gene3D" id="3.40.630.10">
    <property type="entry name" value="Zn peptidases"/>
    <property type="match status" value="1"/>
</dbReference>
<dbReference type="PANTHER" id="PTHR12147">
    <property type="entry name" value="METALLOPEPTIDASE M28 FAMILY MEMBER"/>
    <property type="match status" value="1"/>
</dbReference>
<proteinExistence type="predicted"/>
<evidence type="ECO:0000259" key="2">
    <source>
        <dbReference type="Pfam" id="PF04389"/>
    </source>
</evidence>
<feature type="signal peptide" evidence="1">
    <location>
        <begin position="1"/>
        <end position="20"/>
    </location>
</feature>
<dbReference type="Proteomes" id="UP000306147">
    <property type="component" value="Unassembled WGS sequence"/>
</dbReference>
<keyword evidence="1" id="KW-0732">Signal</keyword>
<dbReference type="AlphaFoldDB" id="A0A4V3QZA5"/>
<dbReference type="OrthoDB" id="9778250at2"/>
<dbReference type="RefSeq" id="WP_135963969.1">
    <property type="nucleotide sequence ID" value="NZ_SRXT01000004.1"/>
</dbReference>
<evidence type="ECO:0000256" key="1">
    <source>
        <dbReference type="SAM" id="SignalP"/>
    </source>
</evidence>
<dbReference type="GO" id="GO:0006508">
    <property type="term" value="P:proteolysis"/>
    <property type="evidence" value="ECO:0007669"/>
    <property type="project" value="InterPro"/>
</dbReference>
<feature type="chain" id="PRO_5020570697" evidence="1">
    <location>
        <begin position="21"/>
        <end position="556"/>
    </location>
</feature>
<protein>
    <submittedName>
        <fullName evidence="3">M28 family peptidase</fullName>
    </submittedName>
</protein>
<dbReference type="CDD" id="cd04820">
    <property type="entry name" value="PA_M28_1_1"/>
    <property type="match status" value="1"/>
</dbReference>
<comment type="caution">
    <text evidence="3">The sequence shown here is derived from an EMBL/GenBank/DDBJ whole genome shotgun (WGS) entry which is preliminary data.</text>
</comment>
<gene>
    <name evidence="3" type="ORF">E5A73_11530</name>
</gene>
<dbReference type="InterPro" id="IPR046450">
    <property type="entry name" value="PA_dom_sf"/>
</dbReference>
<dbReference type="InterPro" id="IPR045175">
    <property type="entry name" value="M28_fam"/>
</dbReference>
<dbReference type="InterPro" id="IPR007484">
    <property type="entry name" value="Peptidase_M28"/>
</dbReference>
<dbReference type="PANTHER" id="PTHR12147:SF26">
    <property type="entry name" value="PEPTIDASE M28 DOMAIN-CONTAINING PROTEIN"/>
    <property type="match status" value="1"/>
</dbReference>
<dbReference type="EMBL" id="SRXT01000004">
    <property type="protein sequence ID" value="TGX53462.1"/>
    <property type="molecule type" value="Genomic_DNA"/>
</dbReference>
<organism evidence="3 4">
    <name type="scientific">Sphingomonas gei</name>
    <dbReference type="NCBI Taxonomy" id="1395960"/>
    <lineage>
        <taxon>Bacteria</taxon>
        <taxon>Pseudomonadati</taxon>
        <taxon>Pseudomonadota</taxon>
        <taxon>Alphaproteobacteria</taxon>
        <taxon>Sphingomonadales</taxon>
        <taxon>Sphingomonadaceae</taxon>
        <taxon>Sphingomonas</taxon>
    </lineage>
</organism>
<dbReference type="SUPFAM" id="SSF52025">
    <property type="entry name" value="PA domain"/>
    <property type="match status" value="1"/>
</dbReference>
<dbReference type="GO" id="GO:0008235">
    <property type="term" value="F:metalloexopeptidase activity"/>
    <property type="evidence" value="ECO:0007669"/>
    <property type="project" value="InterPro"/>
</dbReference>
<sequence length="556" mass="58959">MLRLTAPLGLVALAAVPALAQEAPAPIAQTNALRNAALPADQAALKSHIMFLASDQMRGREAGSAEYDIAAQYVASQFYEQGLRPAGDQGSYLQKVPLIRYKPADKGSMAFVRKGGQPVALVFGQDYLPAGNPSKTAYQLTAPVVFVGYGIAGLGRDDYRGVDVKGKIVAFFGGAPSKFPAEERAHFGSPASKAEIAMRKGAVGYISLESPRTGHGSYPFSAVAANWDRARVTWAEADGTGHLPTPTAPALGMLSKAAAARLFDGARVKWADVARLAQDDDARFKAIELPVTLSVTLNTANTPITSYNVAGILPGSDPAIGKEVVVLSAHLDHVGVGKADAKGDTIYNGAMDNAVGVASLIEEARRFGASGKPPRRSVLFLAVTAEELGLVGADYFAQNPTVPKQSIVADVNLDMPILTYKFEDVTPFGAAHSTLGETVARAAAQIGVGMGGDPRPDEAFFVRSDHYRFVQQGIPSVFLWPGEKGPGKAATDAFLSTHYHQPSDDLVQQPAIDWESGARFVDVNYRIAREIADADAKPMWKKGDFFGTLFGGPMEK</sequence>
<dbReference type="Pfam" id="PF04389">
    <property type="entry name" value="Peptidase_M28"/>
    <property type="match status" value="1"/>
</dbReference>
<keyword evidence="4" id="KW-1185">Reference proteome</keyword>
<accession>A0A4V3QZA5</accession>
<evidence type="ECO:0000313" key="4">
    <source>
        <dbReference type="Proteomes" id="UP000306147"/>
    </source>
</evidence>
<dbReference type="SUPFAM" id="SSF53187">
    <property type="entry name" value="Zn-dependent exopeptidases"/>
    <property type="match status" value="1"/>
</dbReference>
<evidence type="ECO:0000313" key="3">
    <source>
        <dbReference type="EMBL" id="TGX53462.1"/>
    </source>
</evidence>